<comment type="caution">
    <text evidence="1">The sequence shown here is derived from an EMBL/GenBank/DDBJ whole genome shotgun (WGS) entry which is preliminary data.</text>
</comment>
<keyword evidence="2" id="KW-1185">Reference proteome</keyword>
<accession>A0ABR4G1J3</accession>
<organism evidence="1 2">
    <name type="scientific">Aspergillus keveii</name>
    <dbReference type="NCBI Taxonomy" id="714993"/>
    <lineage>
        <taxon>Eukaryota</taxon>
        <taxon>Fungi</taxon>
        <taxon>Dikarya</taxon>
        <taxon>Ascomycota</taxon>
        <taxon>Pezizomycotina</taxon>
        <taxon>Eurotiomycetes</taxon>
        <taxon>Eurotiomycetidae</taxon>
        <taxon>Eurotiales</taxon>
        <taxon>Aspergillaceae</taxon>
        <taxon>Aspergillus</taxon>
        <taxon>Aspergillus subgen. Nidulantes</taxon>
    </lineage>
</organism>
<dbReference type="SUPFAM" id="SSF52047">
    <property type="entry name" value="RNI-like"/>
    <property type="match status" value="1"/>
</dbReference>
<sequence>MVTMLSLDRAMFAPWPILPTELIWQIIDFLKPSDSALIPSHNAVTRTLLSLSLASRLTHYKAHELLMTYCIHLSSLRALINFNTTTKGCLPDCEAQRRTEAQSMVVAPFTHRNLVTPSAAREMDVTFSTLAGSLRRLVLDFPFRGFYPDNYGYQTGMILGRTFRRLSAIEEFVSIADGLPVDFPSEESNYQYVAWSTWPRLRRLSLRHLRIDKKFVEALLRCPQLTHLVVAEPTGLEDSLPGDLASRVAWAELGLCRITIVSHAQQEYWTRNGAYGNHAREFELSLLGRLMRTFKEGVPDSTAQHEMGYVGIRCVMTDPTDRIDAWIRQHALDGTIWDSHGQPYEPVV</sequence>
<proteinExistence type="predicted"/>
<dbReference type="EMBL" id="JBFTWV010000065">
    <property type="protein sequence ID" value="KAL2789390.1"/>
    <property type="molecule type" value="Genomic_DNA"/>
</dbReference>
<evidence type="ECO:0000313" key="2">
    <source>
        <dbReference type="Proteomes" id="UP001610563"/>
    </source>
</evidence>
<gene>
    <name evidence="1" type="ORF">BJX66DRAFT_307042</name>
</gene>
<protein>
    <recommendedName>
        <fullName evidence="3">F-box domain protein</fullName>
    </recommendedName>
</protein>
<name>A0ABR4G1J3_9EURO</name>
<evidence type="ECO:0000313" key="1">
    <source>
        <dbReference type="EMBL" id="KAL2789390.1"/>
    </source>
</evidence>
<reference evidence="1 2" key="1">
    <citation type="submission" date="2024-07" db="EMBL/GenBank/DDBJ databases">
        <title>Section-level genome sequencing and comparative genomics of Aspergillus sections Usti and Cavernicolus.</title>
        <authorList>
            <consortium name="Lawrence Berkeley National Laboratory"/>
            <person name="Nybo J.L."/>
            <person name="Vesth T.C."/>
            <person name="Theobald S."/>
            <person name="Frisvad J.C."/>
            <person name="Larsen T.O."/>
            <person name="Kjaerboelling I."/>
            <person name="Rothschild-Mancinelli K."/>
            <person name="Lyhne E.K."/>
            <person name="Kogle M.E."/>
            <person name="Barry K."/>
            <person name="Clum A."/>
            <person name="Na H."/>
            <person name="Ledsgaard L."/>
            <person name="Lin J."/>
            <person name="Lipzen A."/>
            <person name="Kuo A."/>
            <person name="Riley R."/>
            <person name="Mondo S."/>
            <person name="Labutti K."/>
            <person name="Haridas S."/>
            <person name="Pangalinan J."/>
            <person name="Salamov A.A."/>
            <person name="Simmons B.A."/>
            <person name="Magnuson J.K."/>
            <person name="Chen J."/>
            <person name="Drula E."/>
            <person name="Henrissat B."/>
            <person name="Wiebenga A."/>
            <person name="Lubbers R.J."/>
            <person name="Gomes A.C."/>
            <person name="Makela M.R."/>
            <person name="Stajich J."/>
            <person name="Grigoriev I.V."/>
            <person name="Mortensen U.H."/>
            <person name="De Vries R.P."/>
            <person name="Baker S.E."/>
            <person name="Andersen M.R."/>
        </authorList>
    </citation>
    <scope>NUCLEOTIDE SEQUENCE [LARGE SCALE GENOMIC DNA]</scope>
    <source>
        <strain evidence="1 2">CBS 209.92</strain>
    </source>
</reference>
<dbReference type="Proteomes" id="UP001610563">
    <property type="component" value="Unassembled WGS sequence"/>
</dbReference>
<evidence type="ECO:0008006" key="3">
    <source>
        <dbReference type="Google" id="ProtNLM"/>
    </source>
</evidence>